<gene>
    <name evidence="3" type="ORF">KL86DPRO_20543</name>
</gene>
<name>A0A212K279_9DELT</name>
<organism evidence="3">
    <name type="scientific">uncultured delta proteobacterium</name>
    <dbReference type="NCBI Taxonomy" id="34034"/>
    <lineage>
        <taxon>Bacteria</taxon>
        <taxon>Deltaproteobacteria</taxon>
        <taxon>environmental samples</taxon>
    </lineage>
</organism>
<accession>A0A212K279</accession>
<dbReference type="InterPro" id="IPR010744">
    <property type="entry name" value="Phage_CI_N"/>
</dbReference>
<sequence>MSHKETTIAFEEQLQRIHCSLQTRTQTELAEFLDIRQSSVSDAKKRQSVPAEWLLKLLRLKGVNPEWILTGHGPRLLRPVEADDKAEKPEPAASPAPARQLENLPMHRCTMDELMAEVVRRAVKSMR</sequence>
<dbReference type="InterPro" id="IPR001387">
    <property type="entry name" value="Cro/C1-type_HTH"/>
</dbReference>
<dbReference type="CDD" id="cd00093">
    <property type="entry name" value="HTH_XRE"/>
    <property type="match status" value="1"/>
</dbReference>
<keyword evidence="3" id="KW-0238">DNA-binding</keyword>
<dbReference type="EMBL" id="FLUQ01000002">
    <property type="protein sequence ID" value="SBW05752.1"/>
    <property type="molecule type" value="Genomic_DNA"/>
</dbReference>
<evidence type="ECO:0000259" key="2">
    <source>
        <dbReference type="Pfam" id="PF07022"/>
    </source>
</evidence>
<dbReference type="SUPFAM" id="SSF47413">
    <property type="entry name" value="lambda repressor-like DNA-binding domains"/>
    <property type="match status" value="1"/>
</dbReference>
<proteinExistence type="predicted"/>
<feature type="compositionally biased region" description="Basic and acidic residues" evidence="1">
    <location>
        <begin position="79"/>
        <end position="90"/>
    </location>
</feature>
<feature type="region of interest" description="Disordered" evidence="1">
    <location>
        <begin position="79"/>
        <end position="106"/>
    </location>
</feature>
<feature type="domain" description="Bacteriophage CI repressor N-terminal" evidence="2">
    <location>
        <begin position="14"/>
        <end position="74"/>
    </location>
</feature>
<dbReference type="AlphaFoldDB" id="A0A212K279"/>
<dbReference type="InterPro" id="IPR010982">
    <property type="entry name" value="Lambda_DNA-bd_dom_sf"/>
</dbReference>
<dbReference type="Pfam" id="PF07022">
    <property type="entry name" value="Phage_CI_repr"/>
    <property type="match status" value="1"/>
</dbReference>
<dbReference type="Gene3D" id="1.10.260.40">
    <property type="entry name" value="lambda repressor-like DNA-binding domains"/>
    <property type="match status" value="1"/>
</dbReference>
<dbReference type="GO" id="GO:0003677">
    <property type="term" value="F:DNA binding"/>
    <property type="evidence" value="ECO:0007669"/>
    <property type="project" value="UniProtKB-KW"/>
</dbReference>
<protein>
    <submittedName>
        <fullName evidence="3">Putative DNA-binding protein</fullName>
    </submittedName>
</protein>
<reference evidence="3" key="1">
    <citation type="submission" date="2016-04" db="EMBL/GenBank/DDBJ databases">
        <authorList>
            <person name="Evans L.H."/>
            <person name="Alamgir A."/>
            <person name="Owens N."/>
            <person name="Weber N.D."/>
            <person name="Virtaneva K."/>
            <person name="Barbian K."/>
            <person name="Babar A."/>
            <person name="Rosenke K."/>
        </authorList>
    </citation>
    <scope>NUCLEOTIDE SEQUENCE</scope>
    <source>
        <strain evidence="3">86</strain>
    </source>
</reference>
<dbReference type="GO" id="GO:0045892">
    <property type="term" value="P:negative regulation of DNA-templated transcription"/>
    <property type="evidence" value="ECO:0007669"/>
    <property type="project" value="InterPro"/>
</dbReference>
<evidence type="ECO:0000256" key="1">
    <source>
        <dbReference type="SAM" id="MobiDB-lite"/>
    </source>
</evidence>
<evidence type="ECO:0000313" key="3">
    <source>
        <dbReference type="EMBL" id="SBW05752.1"/>
    </source>
</evidence>